<accession>A0AAV8YNL7</accession>
<gene>
    <name evidence="1" type="ORF">NQ318_007416</name>
</gene>
<sequence length="96" mass="11472">MFGVAFVFPFIKIHYKILFNEFITVRRSYINSVIHRNMPHNSKRSTLMLAPYKIKVVHELRPLNFGRRQWTVVFLNNDDILYNLFSDEASFQLSGY</sequence>
<dbReference type="Proteomes" id="UP001162162">
    <property type="component" value="Unassembled WGS sequence"/>
</dbReference>
<evidence type="ECO:0000313" key="1">
    <source>
        <dbReference type="EMBL" id="KAJ8952257.1"/>
    </source>
</evidence>
<keyword evidence="2" id="KW-1185">Reference proteome</keyword>
<dbReference type="EMBL" id="JAPWTK010000071">
    <property type="protein sequence ID" value="KAJ8952257.1"/>
    <property type="molecule type" value="Genomic_DNA"/>
</dbReference>
<protein>
    <submittedName>
        <fullName evidence="1">Uncharacterized protein</fullName>
    </submittedName>
</protein>
<comment type="caution">
    <text evidence="1">The sequence shown here is derived from an EMBL/GenBank/DDBJ whole genome shotgun (WGS) entry which is preliminary data.</text>
</comment>
<name>A0AAV8YNL7_9CUCU</name>
<evidence type="ECO:0000313" key="2">
    <source>
        <dbReference type="Proteomes" id="UP001162162"/>
    </source>
</evidence>
<organism evidence="1 2">
    <name type="scientific">Aromia moschata</name>
    <dbReference type="NCBI Taxonomy" id="1265417"/>
    <lineage>
        <taxon>Eukaryota</taxon>
        <taxon>Metazoa</taxon>
        <taxon>Ecdysozoa</taxon>
        <taxon>Arthropoda</taxon>
        <taxon>Hexapoda</taxon>
        <taxon>Insecta</taxon>
        <taxon>Pterygota</taxon>
        <taxon>Neoptera</taxon>
        <taxon>Endopterygota</taxon>
        <taxon>Coleoptera</taxon>
        <taxon>Polyphaga</taxon>
        <taxon>Cucujiformia</taxon>
        <taxon>Chrysomeloidea</taxon>
        <taxon>Cerambycidae</taxon>
        <taxon>Cerambycinae</taxon>
        <taxon>Callichromatini</taxon>
        <taxon>Aromia</taxon>
    </lineage>
</organism>
<proteinExistence type="predicted"/>
<reference evidence="1" key="1">
    <citation type="journal article" date="2023" name="Insect Mol. Biol.">
        <title>Genome sequencing provides insights into the evolution of gene families encoding plant cell wall-degrading enzymes in longhorned beetles.</title>
        <authorList>
            <person name="Shin N.R."/>
            <person name="Okamura Y."/>
            <person name="Kirsch R."/>
            <person name="Pauchet Y."/>
        </authorList>
    </citation>
    <scope>NUCLEOTIDE SEQUENCE</scope>
    <source>
        <strain evidence="1">AMC_N1</strain>
    </source>
</reference>
<dbReference type="AlphaFoldDB" id="A0AAV8YNL7"/>